<dbReference type="Proteomes" id="UP000252345">
    <property type="component" value="Unassembled WGS sequence"/>
</dbReference>
<keyword evidence="1" id="KW-1133">Transmembrane helix</keyword>
<feature type="transmembrane region" description="Helical" evidence="1">
    <location>
        <begin position="146"/>
        <end position="172"/>
    </location>
</feature>
<keyword evidence="3" id="KW-1185">Reference proteome</keyword>
<keyword evidence="1" id="KW-0812">Transmembrane</keyword>
<name>A0A366KDG6_9BIFI</name>
<organism evidence="2 3">
    <name type="scientific">Bifidobacterium xylocopae</name>
    <dbReference type="NCBI Taxonomy" id="2493119"/>
    <lineage>
        <taxon>Bacteria</taxon>
        <taxon>Bacillati</taxon>
        <taxon>Actinomycetota</taxon>
        <taxon>Actinomycetes</taxon>
        <taxon>Bifidobacteriales</taxon>
        <taxon>Bifidobacteriaceae</taxon>
        <taxon>Bifidobacterium</taxon>
    </lineage>
</organism>
<protein>
    <submittedName>
        <fullName evidence="2">Uncharacterized protein</fullName>
    </submittedName>
</protein>
<dbReference type="AlphaFoldDB" id="A0A366KDG6"/>
<dbReference type="EMBL" id="PDCH01000002">
    <property type="protein sequence ID" value="RBP99785.1"/>
    <property type="molecule type" value="Genomic_DNA"/>
</dbReference>
<dbReference type="OrthoDB" id="3238095at2"/>
<evidence type="ECO:0000256" key="1">
    <source>
        <dbReference type="SAM" id="Phobius"/>
    </source>
</evidence>
<evidence type="ECO:0000313" key="2">
    <source>
        <dbReference type="EMBL" id="RBP99785.1"/>
    </source>
</evidence>
<accession>A0A366KDG6</accession>
<feature type="transmembrane region" description="Helical" evidence="1">
    <location>
        <begin position="184"/>
        <end position="204"/>
    </location>
</feature>
<gene>
    <name evidence="2" type="ORF">CRD59_01735</name>
</gene>
<sequence>MLIKITFALLASRLYGGLVRVWTGLLPPRVASWSVARRQTVSRIGRSSSVLAPLMVCVGLIMGLGTPLRIFNDSLMKVAGYPTLPGTTSTGMAGVLGAIGPAAAIALGGTLAGFCMISRERSLDQALLGIAGAEPRQLLMSSGLEGAIIMLTAMPAAFLAAVPATICAYLGFRAILGTAVLSVPWAQWAWMIFGVVVLGSGVFLRHPHVPWGSRLCWPSDYGPSRWIPL</sequence>
<keyword evidence="1" id="KW-0472">Membrane</keyword>
<dbReference type="RefSeq" id="WP_113852882.1">
    <property type="nucleotide sequence ID" value="NZ_PDCH01000002.1"/>
</dbReference>
<reference evidence="2 3" key="1">
    <citation type="submission" date="2017-10" db="EMBL/GenBank/DDBJ databases">
        <title>Bifidobacterium xylocopum sp. nov. and Bifidobacterium aemilianum sp. nov., from the carpenter bee (Xylocopa violacea) digestive tract.</title>
        <authorList>
            <person name="Alberoni D."/>
            <person name="Baffoni L."/>
            <person name="Di Gioia D."/>
            <person name="Gaggia F."/>
            <person name="Biavati B."/>
        </authorList>
    </citation>
    <scope>NUCLEOTIDE SEQUENCE [LARGE SCALE GENOMIC DNA]</scope>
    <source>
        <strain evidence="2 3">XV2</strain>
    </source>
</reference>
<proteinExistence type="predicted"/>
<comment type="caution">
    <text evidence="2">The sequence shown here is derived from an EMBL/GenBank/DDBJ whole genome shotgun (WGS) entry which is preliminary data.</text>
</comment>
<evidence type="ECO:0000313" key="3">
    <source>
        <dbReference type="Proteomes" id="UP000252345"/>
    </source>
</evidence>
<feature type="transmembrane region" description="Helical" evidence="1">
    <location>
        <begin position="91"/>
        <end position="117"/>
    </location>
</feature>
<feature type="transmembrane region" description="Helical" evidence="1">
    <location>
        <begin position="50"/>
        <end position="71"/>
    </location>
</feature>